<sequence length="153" mass="15724">MDTSLTDPPASTLAADSVTAATPWRARAAGAWAATRATFGALLGLAPHVLHHVGFLAGAALLTGVVGNTVLYAAGMLLSIPMLNRLRKRFGTWKAPALGAIAFTSLFTLSAFVIGPALNPTPVAPQPAATTGPTGQPLEEHDGHHPDTNQTRS</sequence>
<accession>A0ABZ3C9U6</accession>
<feature type="compositionally biased region" description="Low complexity" evidence="1">
    <location>
        <begin position="126"/>
        <end position="137"/>
    </location>
</feature>
<name>A0ABZ3C9U6_9ACTN</name>
<feature type="transmembrane region" description="Helical" evidence="2">
    <location>
        <begin position="95"/>
        <end position="118"/>
    </location>
</feature>
<evidence type="ECO:0000313" key="3">
    <source>
        <dbReference type="EMBL" id="WZW98537.1"/>
    </source>
</evidence>
<feature type="transmembrane region" description="Helical" evidence="2">
    <location>
        <begin position="53"/>
        <end position="74"/>
    </location>
</feature>
<keyword evidence="2" id="KW-0472">Membrane</keyword>
<keyword evidence="2" id="KW-0812">Transmembrane</keyword>
<dbReference type="Proteomes" id="UP001434337">
    <property type="component" value="Chromosome"/>
</dbReference>
<feature type="compositionally biased region" description="Basic and acidic residues" evidence="1">
    <location>
        <begin position="138"/>
        <end position="147"/>
    </location>
</feature>
<evidence type="ECO:0000313" key="4">
    <source>
        <dbReference type="Proteomes" id="UP001434337"/>
    </source>
</evidence>
<protein>
    <submittedName>
        <fullName evidence="3">Uncharacterized protein</fullName>
    </submittedName>
</protein>
<keyword evidence="2" id="KW-1133">Transmembrane helix</keyword>
<organism evidence="3 4">
    <name type="scientific">Propioniciclava soli</name>
    <dbReference type="NCBI Taxonomy" id="2775081"/>
    <lineage>
        <taxon>Bacteria</taxon>
        <taxon>Bacillati</taxon>
        <taxon>Actinomycetota</taxon>
        <taxon>Actinomycetes</taxon>
        <taxon>Propionibacteriales</taxon>
        <taxon>Propionibacteriaceae</taxon>
        <taxon>Propioniciclava</taxon>
    </lineage>
</organism>
<gene>
    <name evidence="3" type="ORF">PCC79_16900</name>
</gene>
<dbReference type="EMBL" id="CP115965">
    <property type="protein sequence ID" value="WZW98537.1"/>
    <property type="molecule type" value="Genomic_DNA"/>
</dbReference>
<evidence type="ECO:0000256" key="1">
    <source>
        <dbReference type="SAM" id="MobiDB-lite"/>
    </source>
</evidence>
<reference evidence="3 4" key="1">
    <citation type="journal article" date="2023" name="Environ Microbiome">
        <title>A coral-associated actinobacterium mitigates coral bleaching under heat stress.</title>
        <authorList>
            <person name="Li J."/>
            <person name="Zou Y."/>
            <person name="Li Q."/>
            <person name="Zhang J."/>
            <person name="Bourne D.G."/>
            <person name="Lyu Y."/>
            <person name="Liu C."/>
            <person name="Zhang S."/>
        </authorList>
    </citation>
    <scope>NUCLEOTIDE SEQUENCE [LARGE SCALE GENOMIC DNA]</scope>
    <source>
        <strain evidence="3 4">SCSIO 13291</strain>
    </source>
</reference>
<feature type="region of interest" description="Disordered" evidence="1">
    <location>
        <begin position="123"/>
        <end position="153"/>
    </location>
</feature>
<keyword evidence="4" id="KW-1185">Reference proteome</keyword>
<proteinExistence type="predicted"/>
<dbReference type="RefSeq" id="WP_051208216.1">
    <property type="nucleotide sequence ID" value="NZ_CP115965.1"/>
</dbReference>
<evidence type="ECO:0000256" key="2">
    <source>
        <dbReference type="SAM" id="Phobius"/>
    </source>
</evidence>